<dbReference type="OrthoDB" id="5599at10239"/>
<protein>
    <recommendedName>
        <fullName evidence="4">Helix-turn-helix DNA binding domain protein</fullName>
    </recommendedName>
</protein>
<feature type="compositionally biased region" description="Pro residues" evidence="1">
    <location>
        <begin position="165"/>
        <end position="177"/>
    </location>
</feature>
<organism evidence="2 3">
    <name type="scientific">Mycobacterium phage Sparkdehlily</name>
    <dbReference type="NCBI Taxonomy" id="1739966"/>
    <lineage>
        <taxon>Viruses</taxon>
        <taxon>Duplodnaviria</taxon>
        <taxon>Heunggongvirae</taxon>
        <taxon>Uroviricota</taxon>
        <taxon>Caudoviricetes</taxon>
        <taxon>Gracegardnervirinae</taxon>
        <taxon>Cheoctovirus</taxon>
        <taxon>Cheoctovirus sparkdehlily</taxon>
    </lineage>
</organism>
<dbReference type="GeneID" id="26515924"/>
<evidence type="ECO:0000313" key="3">
    <source>
        <dbReference type="Proteomes" id="UP000202242"/>
    </source>
</evidence>
<dbReference type="RefSeq" id="YP_009187234.1">
    <property type="nucleotide sequence ID" value="NC_028654.1"/>
</dbReference>
<accession>A0A0S1S1W5</accession>
<dbReference type="EMBL" id="KT895280">
    <property type="protein sequence ID" value="ALM02227.1"/>
    <property type="molecule type" value="Genomic_DNA"/>
</dbReference>
<evidence type="ECO:0000313" key="2">
    <source>
        <dbReference type="EMBL" id="ALM02227.1"/>
    </source>
</evidence>
<reference evidence="2 3" key="1">
    <citation type="submission" date="2015-10" db="EMBL/GenBank/DDBJ databases">
        <authorList>
            <person name="Aldkheil E."/>
            <person name="Dickey R."/>
            <person name="Jurgensen S."/>
            <person name="Medrano J."/>
            <person name="Morvay M."/>
            <person name="Nguyen B."/>
            <person name="Nguyen D."/>
            <person name="Orlandi D."/>
            <person name="Suphphatthanaworakul T."/>
            <person name="Weeks-Galindo C."/>
            <person name="Delesalle V.A."/>
            <person name="Bradley K.W."/>
            <person name="Asai D.J."/>
            <person name="Bowman C.A."/>
            <person name="Russell D.A."/>
            <person name="Pope W.H."/>
            <person name="Jacobs-Sera D."/>
            <person name="Hendrix R.W."/>
            <person name="Hatfull G.F."/>
        </authorList>
    </citation>
    <scope>NUCLEOTIDE SEQUENCE [LARGE SCALE GENOMIC DNA]</scope>
</reference>
<sequence length="303" mass="33395">MRIRSIKPEFWRSDDITKLPISTRLTFIGLWSYVDDNGVGADKLVSIVADLYADEFASEPLETLKRVTEDLERLASGGQVTRYKAVHNGSLKDLLYITKWKQHQRVNHPSLGHKYPLPPADMVNTAVSLLSSSGDPHESLTHEQGNRGTGEREQGSRGAGDEEVPLPPEPPPGPYDSPPVVVDTAPASIELVNKPSKPQPSSASKTVVRQELGSNTYPRATVDRLAVQVEKLTREGQPDALIREALREWERRPNCNLPEYLPTVLGDVIKSSRSSNLTAGEAKVMGWLALGNDDHDERKAIGQ</sequence>
<feature type="compositionally biased region" description="Basic and acidic residues" evidence="1">
    <location>
        <begin position="135"/>
        <end position="155"/>
    </location>
</feature>
<name>A0A0S1S1W5_9CAUD</name>
<gene>
    <name evidence="2" type="ORF">SEA_SPARKDEHLILY_78</name>
</gene>
<evidence type="ECO:0000256" key="1">
    <source>
        <dbReference type="SAM" id="MobiDB-lite"/>
    </source>
</evidence>
<feature type="compositionally biased region" description="Low complexity" evidence="1">
    <location>
        <begin position="194"/>
        <end position="205"/>
    </location>
</feature>
<feature type="region of interest" description="Disordered" evidence="1">
    <location>
        <begin position="130"/>
        <end position="215"/>
    </location>
</feature>
<evidence type="ECO:0008006" key="4">
    <source>
        <dbReference type="Google" id="ProtNLM"/>
    </source>
</evidence>
<dbReference type="KEGG" id="vg:26515924"/>
<proteinExistence type="predicted"/>
<dbReference type="Proteomes" id="UP000202242">
    <property type="component" value="Segment"/>
</dbReference>
<keyword evidence="3" id="KW-1185">Reference proteome</keyword>